<dbReference type="AlphaFoldDB" id="A0A1I8NPN0"/>
<gene>
    <name evidence="11" type="primary">106094647</name>
</gene>
<evidence type="ECO:0000259" key="10">
    <source>
        <dbReference type="Pfam" id="PF23122"/>
    </source>
</evidence>
<dbReference type="VEuPathDB" id="VectorBase:SCAU000938"/>
<sequence>MFQYNTVFNRKLVLFTVFIVALSFTHTKANDVTNQVFGNVKEGIVAAFGDFNSDELTDVFMLKDRQQILQILYGADTDPLLRSGPYCHYTDYKIVSVIPGDFDGDALMDVLVAIKPLTSSDNVYRIYIHWGGPEGLNCTSEKEEPLLKTKGEPLALDFNRDMVIDLYGLNEFGERTFWIFQKSRVPPQVRHQANPPTGENSVVPSMRIPNANAYLDMNGDFVADLFVQTDKFYEVWYGCTEDPMEDFIFNHTIDNSIVGSDYNLGQAVFADFELEGVENIILPVCFHKDCSNSTILVHDGRNFRDIHVNFKDPQAVMWSFVPPIEEDAYLKTITARSGDFNMDGYPDLIMTLQTLTGPKRMQTFLLENIPCSMCNPPLKRTFEVKWNALNPMGNNTVAGAFYDFYQDGVLDVILIEKTNKGYRPLAFRNTLDYDANFVKVIVLTGLINKKNPTLHTPLGRKKRTYGTNLPGPRITYFTTTQEGDLQRGSSVQLPQSSYFALQLPYTIFGLGRTPNFVDSLTVGLGHMSRNWTQLIPNSQIIVVPKPVDDPQRWKAQLFVTPSKLIVMSVVALGGTCLVIVLIILVLYIKEKREDKQEKLQEAHRFHFDAM</sequence>
<dbReference type="Pfam" id="PF23122">
    <property type="entry name" value="C2_ITFG1"/>
    <property type="match status" value="1"/>
</dbReference>
<comment type="similarity">
    <text evidence="2">Belongs to the TIP family.</text>
</comment>
<evidence type="ECO:0000256" key="3">
    <source>
        <dbReference type="ARBA" id="ARBA00022692"/>
    </source>
</evidence>
<keyword evidence="3 8" id="KW-0812">Transmembrane</keyword>
<feature type="transmembrane region" description="Helical" evidence="8">
    <location>
        <begin position="564"/>
        <end position="588"/>
    </location>
</feature>
<keyword evidence="5 8" id="KW-1133">Transmembrane helix</keyword>
<dbReference type="PANTHER" id="PTHR13412:SF0">
    <property type="entry name" value="T-CELL IMMUNOMODULATORY PROTEIN"/>
    <property type="match status" value="1"/>
</dbReference>
<dbReference type="InterPro" id="IPR057089">
    <property type="entry name" value="C2_TIP"/>
</dbReference>
<comment type="subcellular location">
    <subcellularLocation>
        <location evidence="1">Membrane</location>
        <topology evidence="1">Single-pass type I membrane protein</topology>
    </subcellularLocation>
</comment>
<dbReference type="Gene3D" id="2.130.10.130">
    <property type="entry name" value="Integrin alpha, N-terminal"/>
    <property type="match status" value="1"/>
</dbReference>
<keyword evidence="7" id="KW-0325">Glycoprotein</keyword>
<evidence type="ECO:0000256" key="6">
    <source>
        <dbReference type="ARBA" id="ARBA00023136"/>
    </source>
</evidence>
<evidence type="ECO:0000256" key="5">
    <source>
        <dbReference type="ARBA" id="ARBA00022989"/>
    </source>
</evidence>
<feature type="domain" description="T-cell immunomodulatory protein TIP C2" evidence="10">
    <location>
        <begin position="464"/>
        <end position="558"/>
    </location>
</feature>
<protein>
    <recommendedName>
        <fullName evidence="10">T-cell immunomodulatory protein TIP C2 domain-containing protein</fullName>
    </recommendedName>
</protein>
<dbReference type="PANTHER" id="PTHR13412">
    <property type="entry name" value="T-CELL IMMUNOMODULATORY PROTEIN HOMOLOG"/>
    <property type="match status" value="1"/>
</dbReference>
<feature type="chain" id="PRO_5009325375" description="T-cell immunomodulatory protein TIP C2 domain-containing protein" evidence="9">
    <location>
        <begin position="30"/>
        <end position="610"/>
    </location>
</feature>
<organism evidence="11 12">
    <name type="scientific">Stomoxys calcitrans</name>
    <name type="common">Stable fly</name>
    <name type="synonym">Conops calcitrans</name>
    <dbReference type="NCBI Taxonomy" id="35570"/>
    <lineage>
        <taxon>Eukaryota</taxon>
        <taxon>Metazoa</taxon>
        <taxon>Ecdysozoa</taxon>
        <taxon>Arthropoda</taxon>
        <taxon>Hexapoda</taxon>
        <taxon>Insecta</taxon>
        <taxon>Pterygota</taxon>
        <taxon>Neoptera</taxon>
        <taxon>Endopterygota</taxon>
        <taxon>Diptera</taxon>
        <taxon>Brachycera</taxon>
        <taxon>Muscomorpha</taxon>
        <taxon>Muscoidea</taxon>
        <taxon>Muscidae</taxon>
        <taxon>Stomoxys</taxon>
    </lineage>
</organism>
<dbReference type="InterPro" id="IPR028994">
    <property type="entry name" value="Integrin_alpha_N"/>
</dbReference>
<dbReference type="Pfam" id="PF13517">
    <property type="entry name" value="FG-GAP_3"/>
    <property type="match status" value="1"/>
</dbReference>
<dbReference type="STRING" id="35570.A0A1I8NPN0"/>
<keyword evidence="4 9" id="KW-0732">Signal</keyword>
<proteinExistence type="inferred from homology"/>
<evidence type="ECO:0000256" key="4">
    <source>
        <dbReference type="ARBA" id="ARBA00022729"/>
    </source>
</evidence>
<dbReference type="InterPro" id="IPR013517">
    <property type="entry name" value="FG-GAP"/>
</dbReference>
<evidence type="ECO:0000256" key="7">
    <source>
        <dbReference type="ARBA" id="ARBA00023180"/>
    </source>
</evidence>
<dbReference type="EnsemblMetazoa" id="SCAU000938-RA">
    <property type="protein sequence ID" value="SCAU000938-PA"/>
    <property type="gene ID" value="SCAU000938"/>
</dbReference>
<evidence type="ECO:0000256" key="8">
    <source>
        <dbReference type="SAM" id="Phobius"/>
    </source>
</evidence>
<evidence type="ECO:0000313" key="11">
    <source>
        <dbReference type="EnsemblMetazoa" id="SCAU000938-PA"/>
    </source>
</evidence>
<evidence type="ECO:0000256" key="1">
    <source>
        <dbReference type="ARBA" id="ARBA00004479"/>
    </source>
</evidence>
<dbReference type="InterPro" id="IPR024881">
    <property type="entry name" value="Tip"/>
</dbReference>
<evidence type="ECO:0000256" key="9">
    <source>
        <dbReference type="SAM" id="SignalP"/>
    </source>
</evidence>
<keyword evidence="12" id="KW-1185">Reference proteome</keyword>
<accession>A0A1I8NPN0</accession>
<feature type="signal peptide" evidence="9">
    <location>
        <begin position="1"/>
        <end position="29"/>
    </location>
</feature>
<name>A0A1I8NPN0_STOCA</name>
<dbReference type="OrthoDB" id="10250728at2759"/>
<reference evidence="11" key="1">
    <citation type="submission" date="2020-05" db="UniProtKB">
        <authorList>
            <consortium name="EnsemblMetazoa"/>
        </authorList>
    </citation>
    <scope>IDENTIFICATION</scope>
    <source>
        <strain evidence="11">USDA</strain>
    </source>
</reference>
<evidence type="ECO:0000256" key="2">
    <source>
        <dbReference type="ARBA" id="ARBA00006496"/>
    </source>
</evidence>
<dbReference type="Proteomes" id="UP000095300">
    <property type="component" value="Unassembled WGS sequence"/>
</dbReference>
<keyword evidence="6 8" id="KW-0472">Membrane</keyword>
<dbReference type="GO" id="GO:0005886">
    <property type="term" value="C:plasma membrane"/>
    <property type="evidence" value="ECO:0007669"/>
    <property type="project" value="TreeGrafter"/>
</dbReference>
<dbReference type="SUPFAM" id="SSF69318">
    <property type="entry name" value="Integrin alpha N-terminal domain"/>
    <property type="match status" value="1"/>
</dbReference>
<evidence type="ECO:0000313" key="12">
    <source>
        <dbReference type="Proteomes" id="UP000095300"/>
    </source>
</evidence>
<dbReference type="KEGG" id="scac:106094647"/>